<evidence type="ECO:0000313" key="3">
    <source>
        <dbReference type="EMBL" id="RGW64282.1"/>
    </source>
</evidence>
<reference evidence="1 6" key="2">
    <citation type="journal article" date="2019" name="Nat. Med.">
        <title>A library of human gut bacterial isolates paired with longitudinal multiomics data enables mechanistic microbiome research.</title>
        <authorList>
            <person name="Poyet M."/>
            <person name="Groussin M."/>
            <person name="Gibbons S.M."/>
            <person name="Avila-Pacheco J."/>
            <person name="Jiang X."/>
            <person name="Kearney S.M."/>
            <person name="Perrotta A.R."/>
            <person name="Berdy B."/>
            <person name="Zhao S."/>
            <person name="Lieberman T.D."/>
            <person name="Swanson P.K."/>
            <person name="Smith M."/>
            <person name="Roesemann S."/>
            <person name="Alexander J.E."/>
            <person name="Rich S.A."/>
            <person name="Livny J."/>
            <person name="Vlamakis H."/>
            <person name="Clish C."/>
            <person name="Bullock K."/>
            <person name="Deik A."/>
            <person name="Scott J."/>
            <person name="Pierce K.A."/>
            <person name="Xavier R.J."/>
            <person name="Alm E.J."/>
        </authorList>
    </citation>
    <scope>NUCLEOTIDE SEQUENCE [LARGE SCALE GENOMIC DNA]</scope>
    <source>
        <strain evidence="1 6">BIOML-A136</strain>
    </source>
</reference>
<organism evidence="2 4">
    <name type="scientific">Bifidobacterium longum</name>
    <dbReference type="NCBI Taxonomy" id="216816"/>
    <lineage>
        <taxon>Bacteria</taxon>
        <taxon>Bacillati</taxon>
        <taxon>Actinomycetota</taxon>
        <taxon>Actinomycetes</taxon>
        <taxon>Bifidobacteriales</taxon>
        <taxon>Bifidobacteriaceae</taxon>
        <taxon>Bifidobacterium</taxon>
    </lineage>
</organism>
<comment type="caution">
    <text evidence="2">The sequence shown here is derived from an EMBL/GenBank/DDBJ whole genome shotgun (WGS) entry which is preliminary data.</text>
</comment>
<dbReference type="Proteomes" id="UP000265775">
    <property type="component" value="Unassembled WGS sequence"/>
</dbReference>
<sequence>MRLQEAKRQLKNHLLSEVADEVNARREEKQESEEQAVVIKGTDADQSGQTIKGLEKRIEGNRQLLEQTHSGVTMLNRYITSFLGAR</sequence>
<dbReference type="EMBL" id="QSRZ01000007">
    <property type="protein sequence ID" value="RGL48457.1"/>
    <property type="molecule type" value="Genomic_DNA"/>
</dbReference>
<protein>
    <submittedName>
        <fullName evidence="2">Uncharacterized protein</fullName>
    </submittedName>
</protein>
<evidence type="ECO:0000313" key="4">
    <source>
        <dbReference type="Proteomes" id="UP000261288"/>
    </source>
</evidence>
<gene>
    <name evidence="3" type="ORF">DWV59_06605</name>
    <name evidence="2" type="ORF">DXC63_07310</name>
    <name evidence="1" type="ORF">GBC45_07885</name>
</gene>
<evidence type="ECO:0000313" key="2">
    <source>
        <dbReference type="EMBL" id="RGL48457.1"/>
    </source>
</evidence>
<accession>A0A133L5X0</accession>
<dbReference type="RefSeq" id="WP_012472111.1">
    <property type="nucleotide sequence ID" value="NZ_JAWWRR010000001.1"/>
</dbReference>
<evidence type="ECO:0000313" key="5">
    <source>
        <dbReference type="Proteomes" id="UP000265775"/>
    </source>
</evidence>
<name>A0A133L5X0_BIFLN</name>
<evidence type="ECO:0000313" key="6">
    <source>
        <dbReference type="Proteomes" id="UP000476628"/>
    </source>
</evidence>
<dbReference type="EMBL" id="QSAR01000006">
    <property type="protein sequence ID" value="RGW64282.1"/>
    <property type="molecule type" value="Genomic_DNA"/>
</dbReference>
<dbReference type="Proteomes" id="UP000261288">
    <property type="component" value="Unassembled WGS sequence"/>
</dbReference>
<reference evidence="4 5" key="1">
    <citation type="submission" date="2018-08" db="EMBL/GenBank/DDBJ databases">
        <title>A genome reference for cultivated species of the human gut microbiota.</title>
        <authorList>
            <person name="Zou Y."/>
            <person name="Xue W."/>
            <person name="Luo G."/>
        </authorList>
    </citation>
    <scope>NUCLEOTIDE SEQUENCE [LARGE SCALE GENOMIC DNA]</scope>
    <source>
        <strain evidence="3 5">AF11-12</strain>
        <strain evidence="2 4">TF06-45A</strain>
    </source>
</reference>
<proteinExistence type="predicted"/>
<dbReference type="EMBL" id="WDUB01000012">
    <property type="protein sequence ID" value="KAB7202842.1"/>
    <property type="molecule type" value="Genomic_DNA"/>
</dbReference>
<dbReference type="AlphaFoldDB" id="A0A133L5X0"/>
<dbReference type="Proteomes" id="UP000476628">
    <property type="component" value="Unassembled WGS sequence"/>
</dbReference>
<evidence type="ECO:0000313" key="1">
    <source>
        <dbReference type="EMBL" id="KAB7202842.1"/>
    </source>
</evidence>